<keyword evidence="3" id="KW-1185">Reference proteome</keyword>
<dbReference type="PROSITE" id="PS50294">
    <property type="entry name" value="WD_REPEATS_REGION"/>
    <property type="match status" value="1"/>
</dbReference>
<feature type="repeat" description="WD" evidence="1">
    <location>
        <begin position="110"/>
        <end position="143"/>
    </location>
</feature>
<gene>
    <name evidence="2" type="ORF">POCTA_138.1.T0910011</name>
</gene>
<dbReference type="OMA" id="RICSIDD"/>
<dbReference type="SMART" id="SM00320">
    <property type="entry name" value="WD40"/>
    <property type="match status" value="4"/>
</dbReference>
<keyword evidence="1" id="KW-0853">WD repeat</keyword>
<proteinExistence type="predicted"/>
<dbReference type="Proteomes" id="UP000683925">
    <property type="component" value="Unassembled WGS sequence"/>
</dbReference>
<evidence type="ECO:0000256" key="1">
    <source>
        <dbReference type="PROSITE-ProRule" id="PRU00221"/>
    </source>
</evidence>
<dbReference type="GO" id="GO:0016226">
    <property type="term" value="P:iron-sulfur cluster assembly"/>
    <property type="evidence" value="ECO:0007669"/>
    <property type="project" value="TreeGrafter"/>
</dbReference>
<evidence type="ECO:0000313" key="2">
    <source>
        <dbReference type="EMBL" id="CAD8187693.1"/>
    </source>
</evidence>
<dbReference type="EMBL" id="CAJJDP010000090">
    <property type="protein sequence ID" value="CAD8187693.1"/>
    <property type="molecule type" value="Genomic_DNA"/>
</dbReference>
<comment type="caution">
    <text evidence="2">The sequence shown here is derived from an EMBL/GenBank/DDBJ whole genome shotgun (WGS) entry which is preliminary data.</text>
</comment>
<dbReference type="InterPro" id="IPR001680">
    <property type="entry name" value="WD40_rpt"/>
</dbReference>
<protein>
    <submittedName>
        <fullName evidence="2">Uncharacterized protein</fullName>
    </submittedName>
</protein>
<dbReference type="OrthoDB" id="308560at2759"/>
<reference evidence="2" key="1">
    <citation type="submission" date="2021-01" db="EMBL/GenBank/DDBJ databases">
        <authorList>
            <consortium name="Genoscope - CEA"/>
            <person name="William W."/>
        </authorList>
    </citation>
    <scope>NUCLEOTIDE SEQUENCE</scope>
</reference>
<name>A0A8S1WEK8_PAROT</name>
<sequence length="342" mass="39374">MSDINIQQVRIPFSYEIIRESSIKQNEYSSAIAISKDNLLVLATSDKAIKVYQFRLGKLKQFQHLNMFRKDATAISLFEKSSLFITGSIDSTIRISSTTLFSSAKYIQQLYGHTSWISNLIIHPIDQDVLFSSSNDSQIRVWQKMQSWCCCQLIKEHKNDVKGLSISKKGNQLLSCSEDLQILIMEPVSSKNYLLWQIVQKINVDYQGYRICSIDDSIFTFQQDSQNQMQIYSKDENGLYRKTGCLDVAGGGQSCDFLFPSIYHSSKQLLIVKNGYVINIIRFCKEIPVNNQNTSQFLLEQVIDFGSNSYGHIWGTLSQDQEYLITWDCDSQEIQIRKFQEQ</sequence>
<dbReference type="PANTHER" id="PTHR19920">
    <property type="entry name" value="WD40 PROTEIN CIAO1"/>
    <property type="match status" value="1"/>
</dbReference>
<dbReference type="PROSITE" id="PS50082">
    <property type="entry name" value="WD_REPEATS_2"/>
    <property type="match status" value="1"/>
</dbReference>
<dbReference type="Pfam" id="PF00400">
    <property type="entry name" value="WD40"/>
    <property type="match status" value="2"/>
</dbReference>
<evidence type="ECO:0000313" key="3">
    <source>
        <dbReference type="Proteomes" id="UP000683925"/>
    </source>
</evidence>
<organism evidence="2 3">
    <name type="scientific">Paramecium octaurelia</name>
    <dbReference type="NCBI Taxonomy" id="43137"/>
    <lineage>
        <taxon>Eukaryota</taxon>
        <taxon>Sar</taxon>
        <taxon>Alveolata</taxon>
        <taxon>Ciliophora</taxon>
        <taxon>Intramacronucleata</taxon>
        <taxon>Oligohymenophorea</taxon>
        <taxon>Peniculida</taxon>
        <taxon>Parameciidae</taxon>
        <taxon>Paramecium</taxon>
    </lineage>
</organism>
<accession>A0A8S1WEK8</accession>
<dbReference type="GO" id="GO:0097361">
    <property type="term" value="C:cytosolic [4Fe-4S] assembly targeting complex"/>
    <property type="evidence" value="ECO:0007669"/>
    <property type="project" value="TreeGrafter"/>
</dbReference>
<dbReference type="AlphaFoldDB" id="A0A8S1WEK8"/>
<dbReference type="PANTHER" id="PTHR19920:SF0">
    <property type="entry name" value="CYTOSOLIC IRON-SULFUR PROTEIN ASSEMBLY PROTEIN CIAO1-RELATED"/>
    <property type="match status" value="1"/>
</dbReference>